<evidence type="ECO:0000313" key="16">
    <source>
        <dbReference type="Proteomes" id="UP001235269"/>
    </source>
</evidence>
<evidence type="ECO:0000256" key="7">
    <source>
        <dbReference type="ARBA" id="ARBA00022741"/>
    </source>
</evidence>
<dbReference type="InterPro" id="IPR036097">
    <property type="entry name" value="HisK_dim/P_sf"/>
</dbReference>
<dbReference type="PROSITE" id="PS50109">
    <property type="entry name" value="HIS_KIN"/>
    <property type="match status" value="1"/>
</dbReference>
<dbReference type="SMART" id="SM00388">
    <property type="entry name" value="HisKA"/>
    <property type="match status" value="1"/>
</dbReference>
<dbReference type="PANTHER" id="PTHR45436">
    <property type="entry name" value="SENSOR HISTIDINE KINASE YKOH"/>
    <property type="match status" value="1"/>
</dbReference>
<keyword evidence="9" id="KW-0067">ATP-binding</keyword>
<feature type="transmembrane region" description="Helical" evidence="13">
    <location>
        <begin position="7"/>
        <end position="27"/>
    </location>
</feature>
<accession>A0ABU0IBY4</accession>
<evidence type="ECO:0000313" key="15">
    <source>
        <dbReference type="EMBL" id="MDQ0455747.1"/>
    </source>
</evidence>
<dbReference type="CDD" id="cd00082">
    <property type="entry name" value="HisKA"/>
    <property type="match status" value="1"/>
</dbReference>
<evidence type="ECO:0000256" key="8">
    <source>
        <dbReference type="ARBA" id="ARBA00022777"/>
    </source>
</evidence>
<dbReference type="EMBL" id="JAUSWH010000005">
    <property type="protein sequence ID" value="MDQ0455747.1"/>
    <property type="molecule type" value="Genomic_DNA"/>
</dbReference>
<evidence type="ECO:0000256" key="3">
    <source>
        <dbReference type="ARBA" id="ARBA00012438"/>
    </source>
</evidence>
<proteinExistence type="predicted"/>
<dbReference type="PRINTS" id="PR00344">
    <property type="entry name" value="BCTRLSENSOR"/>
</dbReference>
<dbReference type="Pfam" id="PF02518">
    <property type="entry name" value="HATPase_c"/>
    <property type="match status" value="1"/>
</dbReference>
<organism evidence="15 16">
    <name type="scientific">Rhizobium paknamense</name>
    <dbReference type="NCBI Taxonomy" id="1206817"/>
    <lineage>
        <taxon>Bacteria</taxon>
        <taxon>Pseudomonadati</taxon>
        <taxon>Pseudomonadota</taxon>
        <taxon>Alphaproteobacteria</taxon>
        <taxon>Hyphomicrobiales</taxon>
        <taxon>Rhizobiaceae</taxon>
        <taxon>Rhizobium/Agrobacterium group</taxon>
        <taxon>Rhizobium</taxon>
    </lineage>
</organism>
<evidence type="ECO:0000256" key="12">
    <source>
        <dbReference type="ARBA" id="ARBA00023136"/>
    </source>
</evidence>
<dbReference type="Gene3D" id="1.10.287.130">
    <property type="match status" value="1"/>
</dbReference>
<dbReference type="Gene3D" id="3.30.565.10">
    <property type="entry name" value="Histidine kinase-like ATPase, C-terminal domain"/>
    <property type="match status" value="1"/>
</dbReference>
<reference evidence="15 16" key="1">
    <citation type="submission" date="2023-07" db="EMBL/GenBank/DDBJ databases">
        <title>Genomic Encyclopedia of Type Strains, Phase IV (KMG-IV): sequencing the most valuable type-strain genomes for metagenomic binning, comparative biology and taxonomic classification.</title>
        <authorList>
            <person name="Goeker M."/>
        </authorList>
    </citation>
    <scope>NUCLEOTIDE SEQUENCE [LARGE SCALE GENOMIC DNA]</scope>
    <source>
        <strain evidence="15 16">DSM 100301</strain>
    </source>
</reference>
<gene>
    <name evidence="15" type="ORF">QO005_002087</name>
</gene>
<dbReference type="InterPro" id="IPR003594">
    <property type="entry name" value="HATPase_dom"/>
</dbReference>
<keyword evidence="7" id="KW-0547">Nucleotide-binding</keyword>
<dbReference type="SUPFAM" id="SSF55874">
    <property type="entry name" value="ATPase domain of HSP90 chaperone/DNA topoisomerase II/histidine kinase"/>
    <property type="match status" value="1"/>
</dbReference>
<evidence type="ECO:0000259" key="14">
    <source>
        <dbReference type="PROSITE" id="PS50109"/>
    </source>
</evidence>
<comment type="caution">
    <text evidence="15">The sequence shown here is derived from an EMBL/GenBank/DDBJ whole genome shotgun (WGS) entry which is preliminary data.</text>
</comment>
<dbReference type="Pfam" id="PF00512">
    <property type="entry name" value="HisKA"/>
    <property type="match status" value="1"/>
</dbReference>
<dbReference type="InterPro" id="IPR005467">
    <property type="entry name" value="His_kinase_dom"/>
</dbReference>
<evidence type="ECO:0000256" key="13">
    <source>
        <dbReference type="SAM" id="Phobius"/>
    </source>
</evidence>
<dbReference type="InterPro" id="IPR003661">
    <property type="entry name" value="HisK_dim/P_dom"/>
</dbReference>
<evidence type="ECO:0000256" key="4">
    <source>
        <dbReference type="ARBA" id="ARBA00022553"/>
    </source>
</evidence>
<keyword evidence="4" id="KW-0597">Phosphoprotein</keyword>
<keyword evidence="11" id="KW-0902">Two-component regulatory system</keyword>
<keyword evidence="5 15" id="KW-0808">Transferase</keyword>
<comment type="catalytic activity">
    <reaction evidence="1">
        <text>ATP + protein L-histidine = ADP + protein N-phospho-L-histidine.</text>
        <dbReference type="EC" id="2.7.13.3"/>
    </reaction>
</comment>
<dbReference type="SMART" id="SM00387">
    <property type="entry name" value="HATPase_c"/>
    <property type="match status" value="1"/>
</dbReference>
<name>A0ABU0IBY4_9HYPH</name>
<keyword evidence="16" id="KW-1185">Reference proteome</keyword>
<dbReference type="RefSeq" id="WP_307157939.1">
    <property type="nucleotide sequence ID" value="NZ_JAUSWH010000005.1"/>
</dbReference>
<evidence type="ECO:0000256" key="2">
    <source>
        <dbReference type="ARBA" id="ARBA00004141"/>
    </source>
</evidence>
<feature type="transmembrane region" description="Helical" evidence="13">
    <location>
        <begin position="161"/>
        <end position="184"/>
    </location>
</feature>
<comment type="subcellular location">
    <subcellularLocation>
        <location evidence="2">Membrane</location>
        <topology evidence="2">Multi-pass membrane protein</topology>
    </subcellularLocation>
</comment>
<evidence type="ECO:0000256" key="6">
    <source>
        <dbReference type="ARBA" id="ARBA00022692"/>
    </source>
</evidence>
<dbReference type="InterPro" id="IPR050428">
    <property type="entry name" value="TCS_sensor_his_kinase"/>
</dbReference>
<dbReference type="SUPFAM" id="SSF47384">
    <property type="entry name" value="Homodimeric domain of signal transducing histidine kinase"/>
    <property type="match status" value="1"/>
</dbReference>
<dbReference type="EC" id="2.7.13.3" evidence="3"/>
<feature type="domain" description="Histidine kinase" evidence="14">
    <location>
        <begin position="245"/>
        <end position="456"/>
    </location>
</feature>
<dbReference type="Proteomes" id="UP001235269">
    <property type="component" value="Unassembled WGS sequence"/>
</dbReference>
<dbReference type="Pfam" id="PF08521">
    <property type="entry name" value="2CSK_N"/>
    <property type="match status" value="1"/>
</dbReference>
<dbReference type="InterPro" id="IPR036890">
    <property type="entry name" value="HATPase_C_sf"/>
</dbReference>
<sequence length="462" mass="51791">MTLSQRLFLRILPTLMITIAIIGLFAYRSATREINNIYDAELINDANTLWVLLQQPLERRHDRPTVQVPDLDFNMENQLALNEDADDYADAHSFRVWRGTELAFVSSNAFSKDVARFKVGFSNYRDSKDIWRVYSLPIPNTDIVIEVAENVSLRDNLVANILLNLFLPLIILIPAIAGLIWIVIHNGLSHIRELVRQIRSRSPDDLTPISRDNLPRDLIPLAASLNQFLDKLQLSLTLERRFSDLAAHQLRTPQAGIKLLLQMLEKADSEEERRGLIADLVASNERAMHLIEQMLNLARVSHQALRLEEINLSNLAASAIADLGTLLTSRHFQVELEAEDEEAMIQSDSMLLRMLIDNLLDNAVKYSPDGGRLLLSVVQAGANWRLSICDEGPGIAPEHRQAVFQQFHRLDMDQQGTGLGLAIVAGIADRLSIAIELGTSPWGKGLRVDLTIPLRATGGVEH</sequence>
<evidence type="ECO:0000256" key="11">
    <source>
        <dbReference type="ARBA" id="ARBA00023012"/>
    </source>
</evidence>
<evidence type="ECO:0000256" key="10">
    <source>
        <dbReference type="ARBA" id="ARBA00022989"/>
    </source>
</evidence>
<evidence type="ECO:0000256" key="1">
    <source>
        <dbReference type="ARBA" id="ARBA00000085"/>
    </source>
</evidence>
<dbReference type="InterPro" id="IPR013727">
    <property type="entry name" value="2CSK_N"/>
</dbReference>
<dbReference type="PANTHER" id="PTHR45436:SF14">
    <property type="entry name" value="SENSOR PROTEIN QSEC"/>
    <property type="match status" value="1"/>
</dbReference>
<dbReference type="GO" id="GO:0004673">
    <property type="term" value="F:protein histidine kinase activity"/>
    <property type="evidence" value="ECO:0007669"/>
    <property type="project" value="UniProtKB-EC"/>
</dbReference>
<evidence type="ECO:0000256" key="9">
    <source>
        <dbReference type="ARBA" id="ARBA00022840"/>
    </source>
</evidence>
<evidence type="ECO:0000256" key="5">
    <source>
        <dbReference type="ARBA" id="ARBA00022679"/>
    </source>
</evidence>
<keyword evidence="10 13" id="KW-1133">Transmembrane helix</keyword>
<keyword evidence="6 13" id="KW-0812">Transmembrane</keyword>
<protein>
    <recommendedName>
        <fullName evidence="3">histidine kinase</fullName>
        <ecNumber evidence="3">2.7.13.3</ecNumber>
    </recommendedName>
</protein>
<keyword evidence="8 15" id="KW-0418">Kinase</keyword>
<keyword evidence="12 13" id="KW-0472">Membrane</keyword>
<dbReference type="InterPro" id="IPR004358">
    <property type="entry name" value="Sig_transdc_His_kin-like_C"/>
</dbReference>